<dbReference type="Gene3D" id="3.30.110.120">
    <property type="match status" value="1"/>
</dbReference>
<dbReference type="OrthoDB" id="9808093at2"/>
<dbReference type="InterPro" id="IPR043129">
    <property type="entry name" value="ATPase_NBD"/>
</dbReference>
<dbReference type="HOGENOM" id="CLU_009164_0_0_7"/>
<feature type="active site" evidence="9">
    <location>
        <position position="34"/>
    </location>
</feature>
<evidence type="ECO:0000256" key="5">
    <source>
        <dbReference type="ARBA" id="ARBA00022771"/>
    </source>
</evidence>
<evidence type="ECO:0000259" key="11">
    <source>
        <dbReference type="PROSITE" id="PS51163"/>
    </source>
</evidence>
<comment type="pathway">
    <text evidence="1">Protein modification; [NiFe] hydrogenase maturation.</text>
</comment>
<name>F2LXG5_HIPMA</name>
<evidence type="ECO:0000313" key="13">
    <source>
        <dbReference type="Proteomes" id="UP000008139"/>
    </source>
</evidence>
<keyword evidence="13" id="KW-1185">Reference proteome</keyword>
<evidence type="ECO:0000256" key="1">
    <source>
        <dbReference type="ARBA" id="ARBA00004711"/>
    </source>
</evidence>
<feature type="domain" description="YrdC-like" evidence="11">
    <location>
        <begin position="197"/>
        <end position="379"/>
    </location>
</feature>
<evidence type="ECO:0000256" key="6">
    <source>
        <dbReference type="ARBA" id="ARBA00022833"/>
    </source>
</evidence>
<dbReference type="InterPro" id="IPR041440">
    <property type="entry name" value="HypF_C"/>
</dbReference>
<proteinExistence type="inferred from homology"/>
<dbReference type="Pfam" id="PF00708">
    <property type="entry name" value="Acylphosphatase"/>
    <property type="match status" value="1"/>
</dbReference>
<evidence type="ECO:0000256" key="9">
    <source>
        <dbReference type="PROSITE-ProRule" id="PRU00520"/>
    </source>
</evidence>
<sequence length="734" mass="83712">MKAFRIKVEGIVQSVGFRPFIYRLFKNCSGWVRNSSGYVEIYLECQTSKEKIKKLIKTKKPANSQIDSIHIEEFKINKRAFDGFFIKTSSNKNTTPSIPPDLSICDQCAKELFDEKNRRFLHPFINCTNCGARFSIITGAPYDRDKTTMRYFTMCKICNQEYNTPSDRRFHAQPICCNECGPEYFLINKKKIIAKGIEAIKKLSEFLTKGGIALVKGIGGYHLYCDAFNEDAIERVKQIKNRYSKPFAVIVRDINTLSDYCFMSTEEQKLIESQIKPIVLLRLKSNKLQSATMGSPYLGAMLPYTPLHLLIFHFSKLKFLIATSANFTEKPLIYSDKDAVNFSETDYVLTNNRRIIRPLEDSIVKLVGNKKLIYRYARGFAPGVYSRKTKPNILAVGCDLKNNIAVSLKDKVVLSQYSGDLEEYENYLRFKEKVDDFLNFFKVKPDIVVCDKHPNYLSSNYAIENFENTLQVQHHKAHFASVLFEHQIKKPCLGVVLDGTGFGDDAAIWGGEFFIWDGKNIERVGHLKYMPFAFSEKAVKEPFRLAILWLKHLNITNHPLFDKYPEITKAAAFIEKTETSSAGRLFDVAAVLLGIKEKNSYEAEAAVNLNYEAFRSHSKEKLSYTIKNNIVDFSPTIEQLVYLNKKTNRSDLAMMFHNTIIDAVFENILNISHSNNIKNIALSGGVFQNEIILSGIVSRLNKKGFDVYFNNTAPINDGGIALGQIWLANSRLNI</sequence>
<dbReference type="FunCoup" id="F2LXG5">
    <property type="interactions" value="30"/>
</dbReference>
<protein>
    <recommendedName>
        <fullName evidence="8">Carbamoyltransferase</fullName>
        <ecNumber evidence="8">6.2.-.-</ecNumber>
    </recommendedName>
</protein>
<dbReference type="GO" id="GO:0016874">
    <property type="term" value="F:ligase activity"/>
    <property type="evidence" value="ECO:0007669"/>
    <property type="project" value="UniProtKB-UniRule"/>
</dbReference>
<dbReference type="NCBIfam" id="TIGR00143">
    <property type="entry name" value="hypF"/>
    <property type="match status" value="1"/>
</dbReference>
<comment type="catalytic activity">
    <reaction evidence="7">
        <text>C-terminal L-cysteinyl-[HypE protein] + carbamoyl phosphate + ATP + H2O = C-terminal S-carboxamide-L-cysteinyl-[HypE protein] + AMP + phosphate + diphosphate + H(+)</text>
        <dbReference type="Rhea" id="RHEA:55636"/>
        <dbReference type="Rhea" id="RHEA-COMP:14247"/>
        <dbReference type="Rhea" id="RHEA-COMP:14392"/>
        <dbReference type="ChEBI" id="CHEBI:15377"/>
        <dbReference type="ChEBI" id="CHEBI:15378"/>
        <dbReference type="ChEBI" id="CHEBI:30616"/>
        <dbReference type="ChEBI" id="CHEBI:33019"/>
        <dbReference type="ChEBI" id="CHEBI:43474"/>
        <dbReference type="ChEBI" id="CHEBI:58228"/>
        <dbReference type="ChEBI" id="CHEBI:76913"/>
        <dbReference type="ChEBI" id="CHEBI:139126"/>
        <dbReference type="ChEBI" id="CHEBI:456215"/>
    </reaction>
</comment>
<dbReference type="EC" id="6.2.-.-" evidence="8"/>
<dbReference type="PROSITE" id="PS51160">
    <property type="entry name" value="ACYLPHOSPHATASE_3"/>
    <property type="match status" value="1"/>
</dbReference>
<dbReference type="UniPathway" id="UPA00335"/>
<dbReference type="InterPro" id="IPR051060">
    <property type="entry name" value="Carbamoyltrans_HypF-like"/>
</dbReference>
<dbReference type="Pfam" id="PF22521">
    <property type="entry name" value="HypF_C_2"/>
    <property type="match status" value="1"/>
</dbReference>
<dbReference type="Gene3D" id="3.30.420.40">
    <property type="match status" value="1"/>
</dbReference>
<dbReference type="GO" id="GO:0008270">
    <property type="term" value="F:zinc ion binding"/>
    <property type="evidence" value="ECO:0007669"/>
    <property type="project" value="UniProtKB-KW"/>
</dbReference>
<dbReference type="KEGG" id="hmr:Hipma_1322"/>
<comment type="catalytic activity">
    <reaction evidence="9">
        <text>an acyl phosphate + H2O = a carboxylate + phosphate + H(+)</text>
        <dbReference type="Rhea" id="RHEA:14965"/>
        <dbReference type="ChEBI" id="CHEBI:15377"/>
        <dbReference type="ChEBI" id="CHEBI:15378"/>
        <dbReference type="ChEBI" id="CHEBI:29067"/>
        <dbReference type="ChEBI" id="CHEBI:43474"/>
        <dbReference type="ChEBI" id="CHEBI:59918"/>
        <dbReference type="EC" id="3.6.1.7"/>
    </reaction>
</comment>
<evidence type="ECO:0000259" key="10">
    <source>
        <dbReference type="PROSITE" id="PS51160"/>
    </source>
</evidence>
<dbReference type="PROSITE" id="PS51163">
    <property type="entry name" value="YRDC"/>
    <property type="match status" value="1"/>
</dbReference>
<dbReference type="SUPFAM" id="SSF54975">
    <property type="entry name" value="Acylphosphatase/BLUF domain-like"/>
    <property type="match status" value="1"/>
</dbReference>
<dbReference type="GO" id="GO:0003998">
    <property type="term" value="F:acylphosphatase activity"/>
    <property type="evidence" value="ECO:0007669"/>
    <property type="project" value="UniProtKB-EC"/>
</dbReference>
<dbReference type="SUPFAM" id="SSF53067">
    <property type="entry name" value="Actin-like ATPase domain"/>
    <property type="match status" value="1"/>
</dbReference>
<feature type="active site" evidence="9">
    <location>
        <position position="18"/>
    </location>
</feature>
<dbReference type="eggNOG" id="COG0068">
    <property type="taxonomic scope" value="Bacteria"/>
</dbReference>
<comment type="similarity">
    <text evidence="2 8">Belongs to the carbamoyltransferase HypF family.</text>
</comment>
<gene>
    <name evidence="12" type="ordered locus">Hipma_1322</name>
</gene>
<dbReference type="GO" id="GO:0003725">
    <property type="term" value="F:double-stranded RNA binding"/>
    <property type="evidence" value="ECO:0007669"/>
    <property type="project" value="InterPro"/>
</dbReference>
<evidence type="ECO:0000256" key="4">
    <source>
        <dbReference type="ARBA" id="ARBA00022723"/>
    </source>
</evidence>
<dbReference type="RefSeq" id="WP_013682311.1">
    <property type="nucleotide sequence ID" value="NC_015318.1"/>
</dbReference>
<dbReference type="InterPro" id="IPR055128">
    <property type="entry name" value="HypF_C_2"/>
</dbReference>
<dbReference type="InterPro" id="IPR001792">
    <property type="entry name" value="Acylphosphatase-like_dom"/>
</dbReference>
<dbReference type="STRING" id="760142.Hipma_1322"/>
<evidence type="ECO:0000256" key="3">
    <source>
        <dbReference type="ARBA" id="ARBA00022598"/>
    </source>
</evidence>
<dbReference type="Gene3D" id="3.90.870.50">
    <property type="match status" value="1"/>
</dbReference>
<keyword evidence="5" id="KW-0863">Zinc-finger</keyword>
<evidence type="ECO:0000256" key="8">
    <source>
        <dbReference type="PIRNR" id="PIRNR006256"/>
    </source>
</evidence>
<evidence type="ECO:0000256" key="2">
    <source>
        <dbReference type="ARBA" id="ARBA00008097"/>
    </source>
</evidence>
<dbReference type="SUPFAM" id="SSF55821">
    <property type="entry name" value="YrdC/RibB"/>
    <property type="match status" value="1"/>
</dbReference>
<organism evidence="12 13">
    <name type="scientific">Hippea maritima (strain ATCC 700847 / DSM 10411 / MH2)</name>
    <dbReference type="NCBI Taxonomy" id="760142"/>
    <lineage>
        <taxon>Bacteria</taxon>
        <taxon>Pseudomonadati</taxon>
        <taxon>Campylobacterota</taxon>
        <taxon>Desulfurellia</taxon>
        <taxon>Desulfurellales</taxon>
        <taxon>Hippeaceae</taxon>
        <taxon>Hippea</taxon>
    </lineage>
</organism>
<dbReference type="GO" id="GO:0051604">
    <property type="term" value="P:protein maturation"/>
    <property type="evidence" value="ECO:0007669"/>
    <property type="project" value="TreeGrafter"/>
</dbReference>
<dbReference type="InterPro" id="IPR017945">
    <property type="entry name" value="DHBP_synth_RibB-like_a/b_dom"/>
</dbReference>
<feature type="domain" description="Acylphosphatase-like" evidence="10">
    <location>
        <begin position="3"/>
        <end position="88"/>
    </location>
</feature>
<dbReference type="Proteomes" id="UP000008139">
    <property type="component" value="Chromosome"/>
</dbReference>
<accession>F2LXG5</accession>
<reference evidence="12 13" key="1">
    <citation type="journal article" date="2011" name="Stand. Genomic Sci.">
        <title>Complete genome sequence of the thermophilic sulfur-reducer Hippea maritima type strain (MH(2)).</title>
        <authorList>
            <person name="Huntemann M."/>
            <person name="Lu M."/>
            <person name="Nolan M."/>
            <person name="Lapidus A."/>
            <person name="Lucas S."/>
            <person name="Hammon N."/>
            <person name="Deshpande S."/>
            <person name="Cheng J.F."/>
            <person name="Tapia R."/>
            <person name="Han C."/>
            <person name="Goodwin L."/>
            <person name="Pitluck S."/>
            <person name="Liolios K."/>
            <person name="Pagani I."/>
            <person name="Ivanova N."/>
            <person name="Ovchinikova G."/>
            <person name="Pati A."/>
            <person name="Chen A."/>
            <person name="Palaniappan K."/>
            <person name="Land M."/>
            <person name="Hauser L."/>
            <person name="Jeffries C.D."/>
            <person name="Detter J.C."/>
            <person name="Brambilla E.M."/>
            <person name="Rohde M."/>
            <person name="Spring S."/>
            <person name="Goker M."/>
            <person name="Woyke T."/>
            <person name="Bristow J."/>
            <person name="Eisen J.A."/>
            <person name="Markowitz V."/>
            <person name="Hugenholtz P."/>
            <person name="Kyrpides N.C."/>
            <person name="Klenk H.P."/>
            <person name="Mavromatis K."/>
        </authorList>
    </citation>
    <scope>NUCLEOTIDE SEQUENCE [LARGE SCALE GENOMIC DNA]</scope>
    <source>
        <strain evidence="13">ATCC 700847 / DSM 10411 / MH2</strain>
    </source>
</reference>
<dbReference type="PIRSF" id="PIRSF006256">
    <property type="entry name" value="CMPcnvr_hdrg_mat"/>
    <property type="match status" value="1"/>
</dbReference>
<dbReference type="InterPro" id="IPR006070">
    <property type="entry name" value="Sua5-like_dom"/>
</dbReference>
<dbReference type="Gene3D" id="3.30.420.360">
    <property type="match status" value="1"/>
</dbReference>
<keyword evidence="3" id="KW-0436">Ligase</keyword>
<evidence type="ECO:0000256" key="7">
    <source>
        <dbReference type="ARBA" id="ARBA00048220"/>
    </source>
</evidence>
<dbReference type="Pfam" id="PF01300">
    <property type="entry name" value="Sua5_yciO_yrdC"/>
    <property type="match status" value="1"/>
</dbReference>
<dbReference type="InterPro" id="IPR004421">
    <property type="entry name" value="Carbamoyltransferase_HypF"/>
</dbReference>
<dbReference type="InterPro" id="IPR036046">
    <property type="entry name" value="Acylphosphatase-like_dom_sf"/>
</dbReference>
<reference evidence="13" key="2">
    <citation type="submission" date="2011-03" db="EMBL/GenBank/DDBJ databases">
        <title>The complete genome of Hippea maritima DSM 10411.</title>
        <authorList>
            <consortium name="US DOE Joint Genome Institute (JGI-PGF)"/>
            <person name="Lucas S."/>
            <person name="Copeland A."/>
            <person name="Lapidus A."/>
            <person name="Bruce D."/>
            <person name="Goodwin L."/>
            <person name="Pitluck S."/>
            <person name="Peters L."/>
            <person name="Kyrpides N."/>
            <person name="Mavromatis K."/>
            <person name="Pagani I."/>
            <person name="Ivanova N."/>
            <person name="Mikhailova N."/>
            <person name="Lu M."/>
            <person name="Detter J.C."/>
            <person name="Tapia R."/>
            <person name="Han C."/>
            <person name="Land M."/>
            <person name="Hauser L."/>
            <person name="Markowitz V."/>
            <person name="Cheng J.-F."/>
            <person name="Hugenholtz P."/>
            <person name="Woyke T."/>
            <person name="Wu D."/>
            <person name="Spring S."/>
            <person name="Schroeder M."/>
            <person name="Brambilla E."/>
            <person name="Klenk H.-P."/>
            <person name="Eisen J.A."/>
        </authorList>
    </citation>
    <scope>NUCLEOTIDE SEQUENCE [LARGE SCALE GENOMIC DNA]</scope>
    <source>
        <strain evidence="13">ATCC 700847 / DSM 10411 / MH2</strain>
    </source>
</reference>
<dbReference type="PANTHER" id="PTHR42959">
    <property type="entry name" value="CARBAMOYLTRANSFERASE"/>
    <property type="match status" value="1"/>
</dbReference>
<keyword evidence="9" id="KW-0378">Hydrolase</keyword>
<dbReference type="Pfam" id="PF17788">
    <property type="entry name" value="HypF_C"/>
    <property type="match status" value="1"/>
</dbReference>
<dbReference type="AlphaFoldDB" id="F2LXG5"/>
<dbReference type="PANTHER" id="PTHR42959:SF1">
    <property type="entry name" value="CARBAMOYLTRANSFERASE HYPF"/>
    <property type="match status" value="1"/>
</dbReference>
<dbReference type="EMBL" id="CP002606">
    <property type="protein sequence ID" value="AEA34279.1"/>
    <property type="molecule type" value="Genomic_DNA"/>
</dbReference>
<keyword evidence="6" id="KW-0862">Zinc</keyword>
<dbReference type="InParanoid" id="F2LXG5"/>
<keyword evidence="4" id="KW-0479">Metal-binding</keyword>
<dbReference type="InterPro" id="IPR011125">
    <property type="entry name" value="Znf_HypF"/>
</dbReference>
<evidence type="ECO:0000313" key="12">
    <source>
        <dbReference type="EMBL" id="AEA34279.1"/>
    </source>
</evidence>
<dbReference type="GO" id="GO:0016743">
    <property type="term" value="F:carboxyl- or carbamoyltransferase activity"/>
    <property type="evidence" value="ECO:0007669"/>
    <property type="project" value="UniProtKB-UniRule"/>
</dbReference>
<dbReference type="Pfam" id="PF07503">
    <property type="entry name" value="zf-HYPF"/>
    <property type="match status" value="2"/>
</dbReference>